<evidence type="ECO:0000313" key="3">
    <source>
        <dbReference type="Proteomes" id="UP000268879"/>
    </source>
</evidence>
<feature type="transmembrane region" description="Helical" evidence="1">
    <location>
        <begin position="21"/>
        <end position="42"/>
    </location>
</feature>
<keyword evidence="1" id="KW-0472">Membrane</keyword>
<organism evidence="2 3">
    <name type="scientific">Haemophilus parainfluenzae</name>
    <dbReference type="NCBI Taxonomy" id="729"/>
    <lineage>
        <taxon>Bacteria</taxon>
        <taxon>Pseudomonadati</taxon>
        <taxon>Pseudomonadota</taxon>
        <taxon>Gammaproteobacteria</taxon>
        <taxon>Pasteurellales</taxon>
        <taxon>Pasteurellaceae</taxon>
        <taxon>Haemophilus</taxon>
    </lineage>
</organism>
<sequence length="43" mass="4969">MLDHNGIVHNYDIHTSTWKQALAFEVLFYWAVPVFFMLTGAAL</sequence>
<evidence type="ECO:0000313" key="2">
    <source>
        <dbReference type="EMBL" id="VEI29349.1"/>
    </source>
</evidence>
<gene>
    <name evidence="2" type="ORF">NCTC10665_00243</name>
</gene>
<dbReference type="Proteomes" id="UP000268879">
    <property type="component" value="Chromosome"/>
</dbReference>
<keyword evidence="1" id="KW-1133">Transmembrane helix</keyword>
<protein>
    <submittedName>
        <fullName evidence="2">Uncharacterized protein</fullName>
    </submittedName>
</protein>
<accession>A0A3S4VHC5</accession>
<keyword evidence="1" id="KW-0812">Transmembrane</keyword>
<proteinExistence type="predicted"/>
<name>A0A3S4VHC5_HAEPA</name>
<dbReference type="EMBL" id="LR134481">
    <property type="protein sequence ID" value="VEI29349.1"/>
    <property type="molecule type" value="Genomic_DNA"/>
</dbReference>
<dbReference type="AlphaFoldDB" id="A0A3S4VHC5"/>
<reference evidence="2 3" key="1">
    <citation type="submission" date="2018-12" db="EMBL/GenBank/DDBJ databases">
        <authorList>
            <consortium name="Pathogen Informatics"/>
        </authorList>
    </citation>
    <scope>NUCLEOTIDE SEQUENCE [LARGE SCALE GENOMIC DNA]</scope>
    <source>
        <strain evidence="2 3">NCTC10665</strain>
    </source>
</reference>
<evidence type="ECO:0000256" key="1">
    <source>
        <dbReference type="SAM" id="Phobius"/>
    </source>
</evidence>